<accession>Q3IVA1</accession>
<organism evidence="2 3">
    <name type="scientific">Cereibacter sphaeroides (strain ATCC 17023 / DSM 158 / JCM 6121 / CCUG 31486 / LMG 2827 / NBRC 12203 / NCIMB 8253 / ATH 2.4.1.)</name>
    <name type="common">Rhodobacter sphaeroides</name>
    <dbReference type="NCBI Taxonomy" id="272943"/>
    <lineage>
        <taxon>Bacteria</taxon>
        <taxon>Pseudomonadati</taxon>
        <taxon>Pseudomonadota</taxon>
        <taxon>Alphaproteobacteria</taxon>
        <taxon>Rhodobacterales</taxon>
        <taxon>Paracoccaceae</taxon>
        <taxon>Cereibacter</taxon>
    </lineage>
</organism>
<dbReference type="EMBL" id="CP000146">
    <property type="protein sequence ID" value="ABA81533.2"/>
    <property type="molecule type" value="Genomic_DNA"/>
</dbReference>
<keyword evidence="1" id="KW-0472">Membrane</keyword>
<evidence type="ECO:0000313" key="2">
    <source>
        <dbReference type="EMBL" id="ABA81533.2"/>
    </source>
</evidence>
<dbReference type="Proteomes" id="UP000002703">
    <property type="component" value="Plasmid C"/>
</dbReference>
<reference evidence="3" key="1">
    <citation type="submission" date="2005-09" db="EMBL/GenBank/DDBJ databases">
        <title>Complete sequence of plasmid C of Rhodobacter sphaeroides 2.4.1.</title>
        <authorList>
            <person name="Copeland A."/>
            <person name="Lucas S."/>
            <person name="Lapidus A."/>
            <person name="Barry K."/>
            <person name="Detter J.C."/>
            <person name="Glavina T."/>
            <person name="Hammon N."/>
            <person name="Israni S."/>
            <person name="Pitluck S."/>
            <person name="Richardson P."/>
            <person name="Mackenzie C."/>
            <person name="Choudhary M."/>
            <person name="Larimer F."/>
            <person name="Hauser L.J."/>
            <person name="Land M."/>
            <person name="Donohue T.J."/>
            <person name="Kaplan S."/>
        </authorList>
    </citation>
    <scope>NUCLEOTIDE SEQUENCE [LARGE SCALE GENOMIC DNA]</scope>
    <source>
        <strain evidence="3">ATCC 17023 / DSM 158 / JCM 6121 / CCUG 31486 / LMG 2827 / NBRC 12203 / NCIMB 8253 / ATH 2.4.1.</strain>
        <plasmid evidence="3">pRS241c</plasmid>
    </source>
</reference>
<feature type="transmembrane region" description="Helical" evidence="1">
    <location>
        <begin position="24"/>
        <end position="43"/>
    </location>
</feature>
<name>Q3IVA1_CERS4</name>
<dbReference type="EnsemblBacteria" id="ABA81533">
    <property type="protein sequence ID" value="ABA81533"/>
    <property type="gene ID" value="RSP_7183"/>
</dbReference>
<dbReference type="GO" id="GO:0003743">
    <property type="term" value="F:translation initiation factor activity"/>
    <property type="evidence" value="ECO:0007669"/>
    <property type="project" value="UniProtKB-KW"/>
</dbReference>
<keyword evidence="2" id="KW-0648">Protein biosynthesis</keyword>
<keyword evidence="1" id="KW-1133">Transmembrane helix</keyword>
<proteinExistence type="predicted"/>
<protein>
    <submittedName>
        <fullName evidence="2">Translation initiation factor 2, gamma subunit, GTPase</fullName>
    </submittedName>
</protein>
<evidence type="ECO:0000313" key="3">
    <source>
        <dbReference type="Proteomes" id="UP000002703"/>
    </source>
</evidence>
<geneLocation type="plasmid" evidence="3">
    <name>pRS241c</name>
</geneLocation>
<dbReference type="KEGG" id="rsp:RSP_7183"/>
<dbReference type="OrthoDB" id="7428207at2"/>
<keyword evidence="2" id="KW-0614">Plasmid</keyword>
<evidence type="ECO:0000256" key="1">
    <source>
        <dbReference type="SAM" id="Phobius"/>
    </source>
</evidence>
<dbReference type="PROSITE" id="PS51257">
    <property type="entry name" value="PROKAR_LIPOPROTEIN"/>
    <property type="match status" value="1"/>
</dbReference>
<keyword evidence="1" id="KW-0812">Transmembrane</keyword>
<sequence length="151" mass="15674">MTARVLVHAFSVAMWPRSVVPTPTFAPAFVACLIAVFSGCATVTRGSEDVLEIETKPAGAQVQTSNGMSCLTTPCALKMKRKSEIVVDINKTGCKPVRVNVTHRTAGGGSAAIAGNILVGGIIGLGVDAATGASQELVPNPVKVELECRRR</sequence>
<keyword evidence="2" id="KW-0396">Initiation factor</keyword>
<gene>
    <name evidence="2" type="primary">efu-2</name>
    <name evidence="2" type="ORF">RSP_7183</name>
</gene>
<keyword evidence="3" id="KW-1185">Reference proteome</keyword>
<dbReference type="AlphaFoldDB" id="Q3IVA1"/>